<keyword evidence="3" id="KW-1185">Reference proteome</keyword>
<sequence length="182" mass="18999">MACIHELSTVFVDHAGPLLCLVVIAVTFCCCASSIFFDLCCRVQVMTTNEVGMRNVGMTVIIVAITTAVTAKGTTAAGRRLSTMGEATGGAMAVTLSGITATMGAATTTKGIIMSRTTPARRAFGLMRSVAIGSQVIIMVTITLDMVMGVDDMKAPTTGMMEDMITDTVIMGQDVIIIITAM</sequence>
<organism evidence="2 3">
    <name type="scientific">Gymnopilus junonius</name>
    <name type="common">Spectacular rustgill mushroom</name>
    <name type="synonym">Gymnopilus spectabilis subsp. junonius</name>
    <dbReference type="NCBI Taxonomy" id="109634"/>
    <lineage>
        <taxon>Eukaryota</taxon>
        <taxon>Fungi</taxon>
        <taxon>Dikarya</taxon>
        <taxon>Basidiomycota</taxon>
        <taxon>Agaricomycotina</taxon>
        <taxon>Agaricomycetes</taxon>
        <taxon>Agaricomycetidae</taxon>
        <taxon>Agaricales</taxon>
        <taxon>Agaricineae</taxon>
        <taxon>Hymenogastraceae</taxon>
        <taxon>Gymnopilus</taxon>
    </lineage>
</organism>
<feature type="transmembrane region" description="Helical" evidence="1">
    <location>
        <begin position="91"/>
        <end position="113"/>
    </location>
</feature>
<gene>
    <name evidence="2" type="ORF">CPB84DRAFT_214378</name>
</gene>
<name>A0A9P5NCX3_GYMJU</name>
<comment type="caution">
    <text evidence="2">The sequence shown here is derived from an EMBL/GenBank/DDBJ whole genome shotgun (WGS) entry which is preliminary data.</text>
</comment>
<keyword evidence="1" id="KW-0472">Membrane</keyword>
<feature type="transmembrane region" description="Helical" evidence="1">
    <location>
        <begin position="51"/>
        <end position="71"/>
    </location>
</feature>
<dbReference type="AlphaFoldDB" id="A0A9P5NCX3"/>
<feature type="transmembrane region" description="Helical" evidence="1">
    <location>
        <begin position="15"/>
        <end position="39"/>
    </location>
</feature>
<dbReference type="EMBL" id="JADNYJ010000120">
    <property type="protein sequence ID" value="KAF8882745.1"/>
    <property type="molecule type" value="Genomic_DNA"/>
</dbReference>
<dbReference type="Proteomes" id="UP000724874">
    <property type="component" value="Unassembled WGS sequence"/>
</dbReference>
<evidence type="ECO:0000256" key="1">
    <source>
        <dbReference type="SAM" id="Phobius"/>
    </source>
</evidence>
<keyword evidence="1" id="KW-1133">Transmembrane helix</keyword>
<evidence type="ECO:0000313" key="3">
    <source>
        <dbReference type="Proteomes" id="UP000724874"/>
    </source>
</evidence>
<evidence type="ECO:0000313" key="2">
    <source>
        <dbReference type="EMBL" id="KAF8882745.1"/>
    </source>
</evidence>
<keyword evidence="1" id="KW-0812">Transmembrane</keyword>
<feature type="transmembrane region" description="Helical" evidence="1">
    <location>
        <begin position="125"/>
        <end position="144"/>
    </location>
</feature>
<protein>
    <submittedName>
        <fullName evidence="2">Uncharacterized protein</fullName>
    </submittedName>
</protein>
<accession>A0A9P5NCX3</accession>
<reference evidence="2" key="1">
    <citation type="submission" date="2020-11" db="EMBL/GenBank/DDBJ databases">
        <authorList>
            <consortium name="DOE Joint Genome Institute"/>
            <person name="Ahrendt S."/>
            <person name="Riley R."/>
            <person name="Andreopoulos W."/>
            <person name="LaButti K."/>
            <person name="Pangilinan J."/>
            <person name="Ruiz-duenas F.J."/>
            <person name="Barrasa J.M."/>
            <person name="Sanchez-Garcia M."/>
            <person name="Camarero S."/>
            <person name="Miyauchi S."/>
            <person name="Serrano A."/>
            <person name="Linde D."/>
            <person name="Babiker R."/>
            <person name="Drula E."/>
            <person name="Ayuso-Fernandez I."/>
            <person name="Pacheco R."/>
            <person name="Padilla G."/>
            <person name="Ferreira P."/>
            <person name="Barriuso J."/>
            <person name="Kellner H."/>
            <person name="Castanera R."/>
            <person name="Alfaro M."/>
            <person name="Ramirez L."/>
            <person name="Pisabarro A.G."/>
            <person name="Kuo A."/>
            <person name="Tritt A."/>
            <person name="Lipzen A."/>
            <person name="He G."/>
            <person name="Yan M."/>
            <person name="Ng V."/>
            <person name="Cullen D."/>
            <person name="Martin F."/>
            <person name="Rosso M.-N."/>
            <person name="Henrissat B."/>
            <person name="Hibbett D."/>
            <person name="Martinez A.T."/>
            <person name="Grigoriev I.V."/>
        </authorList>
    </citation>
    <scope>NUCLEOTIDE SEQUENCE</scope>
    <source>
        <strain evidence="2">AH 44721</strain>
    </source>
</reference>
<proteinExistence type="predicted"/>